<dbReference type="Proteomes" id="UP000257109">
    <property type="component" value="Unassembled WGS sequence"/>
</dbReference>
<keyword evidence="3" id="KW-1185">Reference proteome</keyword>
<dbReference type="EMBL" id="QJKJ01011376">
    <property type="protein sequence ID" value="RDX71324.1"/>
    <property type="molecule type" value="Genomic_DNA"/>
</dbReference>
<feature type="domain" description="Reverse transcriptase Ty1/copia-type" evidence="1">
    <location>
        <begin position="1"/>
        <end position="42"/>
    </location>
</feature>
<feature type="non-terminal residue" evidence="2">
    <location>
        <position position="1"/>
    </location>
</feature>
<dbReference type="InterPro" id="IPR013103">
    <property type="entry name" value="RVT_2"/>
</dbReference>
<accession>A0A371EZB7</accession>
<proteinExistence type="predicted"/>
<dbReference type="AlphaFoldDB" id="A0A371EZB7"/>
<name>A0A371EZB7_MUCPR</name>
<dbReference type="STRING" id="157652.A0A371EZB7"/>
<evidence type="ECO:0000313" key="3">
    <source>
        <dbReference type="Proteomes" id="UP000257109"/>
    </source>
</evidence>
<sequence length="84" mass="9867">MDVKITFLHGDLEEEIYMKQPDDFHINGKEDYVCKLIKSLYGKSVPRIDKFKKQSSETFAMKDMRVAKQILGLRIICDREAKKL</sequence>
<protein>
    <recommendedName>
        <fullName evidence="1">Reverse transcriptase Ty1/copia-type domain-containing protein</fullName>
    </recommendedName>
</protein>
<evidence type="ECO:0000313" key="2">
    <source>
        <dbReference type="EMBL" id="RDX71324.1"/>
    </source>
</evidence>
<gene>
    <name evidence="2" type="ORF">CR513_49345</name>
</gene>
<comment type="caution">
    <text evidence="2">The sequence shown here is derived from an EMBL/GenBank/DDBJ whole genome shotgun (WGS) entry which is preliminary data.</text>
</comment>
<organism evidence="2 3">
    <name type="scientific">Mucuna pruriens</name>
    <name type="common">Velvet bean</name>
    <name type="synonym">Dolichos pruriens</name>
    <dbReference type="NCBI Taxonomy" id="157652"/>
    <lineage>
        <taxon>Eukaryota</taxon>
        <taxon>Viridiplantae</taxon>
        <taxon>Streptophyta</taxon>
        <taxon>Embryophyta</taxon>
        <taxon>Tracheophyta</taxon>
        <taxon>Spermatophyta</taxon>
        <taxon>Magnoliopsida</taxon>
        <taxon>eudicotyledons</taxon>
        <taxon>Gunneridae</taxon>
        <taxon>Pentapetalae</taxon>
        <taxon>rosids</taxon>
        <taxon>fabids</taxon>
        <taxon>Fabales</taxon>
        <taxon>Fabaceae</taxon>
        <taxon>Papilionoideae</taxon>
        <taxon>50 kb inversion clade</taxon>
        <taxon>NPAAA clade</taxon>
        <taxon>indigoferoid/millettioid clade</taxon>
        <taxon>Phaseoleae</taxon>
        <taxon>Mucuna</taxon>
    </lineage>
</organism>
<evidence type="ECO:0000259" key="1">
    <source>
        <dbReference type="Pfam" id="PF07727"/>
    </source>
</evidence>
<dbReference type="OrthoDB" id="1747567at2759"/>
<dbReference type="Pfam" id="PF07727">
    <property type="entry name" value="RVT_2"/>
    <property type="match status" value="1"/>
</dbReference>
<reference evidence="2" key="1">
    <citation type="submission" date="2018-05" db="EMBL/GenBank/DDBJ databases">
        <title>Draft genome of Mucuna pruriens seed.</title>
        <authorList>
            <person name="Nnadi N.E."/>
            <person name="Vos R."/>
            <person name="Hasami M.H."/>
            <person name="Devisetty U.K."/>
            <person name="Aguiy J.C."/>
        </authorList>
    </citation>
    <scope>NUCLEOTIDE SEQUENCE [LARGE SCALE GENOMIC DNA]</scope>
    <source>
        <strain evidence="2">JCA_2017</strain>
    </source>
</reference>